<dbReference type="EMBL" id="LAZR01044896">
    <property type="protein sequence ID" value="KKL03519.1"/>
    <property type="molecule type" value="Genomic_DNA"/>
</dbReference>
<evidence type="ECO:0000256" key="1">
    <source>
        <dbReference type="SAM" id="MobiDB-lite"/>
    </source>
</evidence>
<gene>
    <name evidence="2" type="ORF">LCGC14_2625370</name>
</gene>
<feature type="compositionally biased region" description="Basic and acidic residues" evidence="1">
    <location>
        <begin position="49"/>
        <end position="61"/>
    </location>
</feature>
<sequence>MIKLKDLLEADSIYNEPADKKKRLGGRYGGEPEKAITDPGNKEPALSAKKNEAVANAKDDVTPEDSQDIEKDLKKDVNFTTNSPKMFERMDTDDFLSSIERLINKQLVRRKID</sequence>
<proteinExistence type="predicted"/>
<comment type="caution">
    <text evidence="2">The sequence shown here is derived from an EMBL/GenBank/DDBJ whole genome shotgun (WGS) entry which is preliminary data.</text>
</comment>
<reference evidence="2" key="1">
    <citation type="journal article" date="2015" name="Nature">
        <title>Complex archaea that bridge the gap between prokaryotes and eukaryotes.</title>
        <authorList>
            <person name="Spang A."/>
            <person name="Saw J.H."/>
            <person name="Jorgensen S.L."/>
            <person name="Zaremba-Niedzwiedzka K."/>
            <person name="Martijn J."/>
            <person name="Lind A.E."/>
            <person name="van Eijk R."/>
            <person name="Schleper C."/>
            <person name="Guy L."/>
            <person name="Ettema T.J."/>
        </authorList>
    </citation>
    <scope>NUCLEOTIDE SEQUENCE</scope>
</reference>
<accession>A0A0F9A1T7</accession>
<name>A0A0F9A1T7_9ZZZZ</name>
<protein>
    <submittedName>
        <fullName evidence="2">Uncharacterized protein</fullName>
    </submittedName>
</protein>
<feature type="region of interest" description="Disordered" evidence="1">
    <location>
        <begin position="15"/>
        <end position="74"/>
    </location>
</feature>
<evidence type="ECO:0000313" key="2">
    <source>
        <dbReference type="EMBL" id="KKL03519.1"/>
    </source>
</evidence>
<organism evidence="2">
    <name type="scientific">marine sediment metagenome</name>
    <dbReference type="NCBI Taxonomy" id="412755"/>
    <lineage>
        <taxon>unclassified sequences</taxon>
        <taxon>metagenomes</taxon>
        <taxon>ecological metagenomes</taxon>
    </lineage>
</organism>
<feature type="non-terminal residue" evidence="2">
    <location>
        <position position="113"/>
    </location>
</feature>
<dbReference type="AlphaFoldDB" id="A0A0F9A1T7"/>